<proteinExistence type="predicted"/>
<comment type="caution">
    <text evidence="2">The sequence shown here is derived from an EMBL/GenBank/DDBJ whole genome shotgun (WGS) entry which is preliminary data.</text>
</comment>
<reference evidence="2 3" key="1">
    <citation type="submission" date="2022-01" db="EMBL/GenBank/DDBJ databases">
        <authorList>
            <person name="Xiong W."/>
            <person name="Schranz E."/>
        </authorList>
    </citation>
    <scope>NUCLEOTIDE SEQUENCE [LARGE SCALE GENOMIC DNA]</scope>
</reference>
<organism evidence="2 3">
    <name type="scientific">Lactuca virosa</name>
    <dbReference type="NCBI Taxonomy" id="75947"/>
    <lineage>
        <taxon>Eukaryota</taxon>
        <taxon>Viridiplantae</taxon>
        <taxon>Streptophyta</taxon>
        <taxon>Embryophyta</taxon>
        <taxon>Tracheophyta</taxon>
        <taxon>Spermatophyta</taxon>
        <taxon>Magnoliopsida</taxon>
        <taxon>eudicotyledons</taxon>
        <taxon>Gunneridae</taxon>
        <taxon>Pentapetalae</taxon>
        <taxon>asterids</taxon>
        <taxon>campanulids</taxon>
        <taxon>Asterales</taxon>
        <taxon>Asteraceae</taxon>
        <taxon>Cichorioideae</taxon>
        <taxon>Cichorieae</taxon>
        <taxon>Lactucinae</taxon>
        <taxon>Lactuca</taxon>
    </lineage>
</organism>
<sequence>MYITCTYLLWFYSRMGRRKRLCITSIDIHIDSEINDQSFELSATEGDQSGHPQTSEGGQSTTKEHNSTKRGQSATKGIKSITRPVAVPA</sequence>
<name>A0AAU9PX81_9ASTR</name>
<evidence type="ECO:0000313" key="3">
    <source>
        <dbReference type="Proteomes" id="UP001157418"/>
    </source>
</evidence>
<gene>
    <name evidence="2" type="ORF">LVIROSA_LOCUS39743</name>
</gene>
<accession>A0AAU9PX81</accession>
<evidence type="ECO:0000313" key="2">
    <source>
        <dbReference type="EMBL" id="CAH1454573.1"/>
    </source>
</evidence>
<protein>
    <submittedName>
        <fullName evidence="2">Uncharacterized protein</fullName>
    </submittedName>
</protein>
<feature type="compositionally biased region" description="Polar residues" evidence="1">
    <location>
        <begin position="39"/>
        <end position="61"/>
    </location>
</feature>
<keyword evidence="3" id="KW-1185">Reference proteome</keyword>
<evidence type="ECO:0000256" key="1">
    <source>
        <dbReference type="SAM" id="MobiDB-lite"/>
    </source>
</evidence>
<dbReference type="AlphaFoldDB" id="A0AAU9PX81"/>
<dbReference type="Proteomes" id="UP001157418">
    <property type="component" value="Unassembled WGS sequence"/>
</dbReference>
<dbReference type="EMBL" id="CAKMRJ010005753">
    <property type="protein sequence ID" value="CAH1454573.1"/>
    <property type="molecule type" value="Genomic_DNA"/>
</dbReference>
<feature type="region of interest" description="Disordered" evidence="1">
    <location>
        <begin position="39"/>
        <end position="89"/>
    </location>
</feature>